<evidence type="ECO:0000313" key="2">
    <source>
        <dbReference type="Proteomes" id="UP000201613"/>
    </source>
</evidence>
<protein>
    <submittedName>
        <fullName evidence="1">Uncharacterized protein</fullName>
    </submittedName>
</protein>
<keyword evidence="2" id="KW-1185">Reference proteome</keyword>
<gene>
    <name evidence="1" type="ORF">LOM8899_01205</name>
</gene>
<proteinExistence type="predicted"/>
<accession>A0A238LBZ0</accession>
<dbReference type="EMBL" id="FXZK01000001">
    <property type="protein sequence ID" value="SMY07073.1"/>
    <property type="molecule type" value="Genomic_DNA"/>
</dbReference>
<dbReference type="Proteomes" id="UP000201613">
    <property type="component" value="Unassembled WGS sequence"/>
</dbReference>
<organism evidence="1 2">
    <name type="scientific">Flavimaricola marinus</name>
    <dbReference type="NCBI Taxonomy" id="1819565"/>
    <lineage>
        <taxon>Bacteria</taxon>
        <taxon>Pseudomonadati</taxon>
        <taxon>Pseudomonadota</taxon>
        <taxon>Alphaproteobacteria</taxon>
        <taxon>Rhodobacterales</taxon>
        <taxon>Paracoccaceae</taxon>
        <taxon>Flavimaricola</taxon>
    </lineage>
</organism>
<evidence type="ECO:0000313" key="1">
    <source>
        <dbReference type="EMBL" id="SMY07073.1"/>
    </source>
</evidence>
<dbReference type="AlphaFoldDB" id="A0A238LBZ0"/>
<name>A0A238LBZ0_9RHOB</name>
<sequence length="38" mass="4382">MTPDRQIPESVLQMLANARPEQIAKLLRDIQKSEPRHA</sequence>
<reference evidence="1 2" key="1">
    <citation type="submission" date="2017-05" db="EMBL/GenBank/DDBJ databases">
        <authorList>
            <person name="Song R."/>
            <person name="Chenine A.L."/>
            <person name="Ruprecht R.M."/>
        </authorList>
    </citation>
    <scope>NUCLEOTIDE SEQUENCE [LARGE SCALE GENOMIC DNA]</scope>
    <source>
        <strain evidence="1 2">CECT 8899</strain>
    </source>
</reference>